<name>A0A2H0UQQ7_9BACT</name>
<feature type="binding site" evidence="7">
    <location>
        <position position="402"/>
    </location>
    <ligand>
        <name>Mg(2+)</name>
        <dbReference type="ChEBI" id="CHEBI:18420"/>
        <label>2</label>
    </ligand>
</feature>
<evidence type="ECO:0000256" key="4">
    <source>
        <dbReference type="ARBA" id="ARBA00022840"/>
    </source>
</evidence>
<dbReference type="InterPro" id="IPR018149">
    <property type="entry name" value="Lys-tRNA-synth_II_C"/>
</dbReference>
<comment type="cofactor">
    <cofactor evidence="7 8">
        <name>Mg(2+)</name>
        <dbReference type="ChEBI" id="CHEBI:18420"/>
    </cofactor>
    <text evidence="7 8">Binds 3 Mg(2+) ions per subunit.</text>
</comment>
<dbReference type="EC" id="6.1.1.6" evidence="7"/>
<dbReference type="InterPro" id="IPR006195">
    <property type="entry name" value="aa-tRNA-synth_II"/>
</dbReference>
<dbReference type="PROSITE" id="PS50862">
    <property type="entry name" value="AA_TRNA_LIGASE_II"/>
    <property type="match status" value="1"/>
</dbReference>
<keyword evidence="4 7" id="KW-0067">ATP-binding</keyword>
<dbReference type="PANTHER" id="PTHR42918">
    <property type="entry name" value="LYSYL-TRNA SYNTHETASE"/>
    <property type="match status" value="1"/>
</dbReference>
<dbReference type="GO" id="GO:0000287">
    <property type="term" value="F:magnesium ion binding"/>
    <property type="evidence" value="ECO:0007669"/>
    <property type="project" value="UniProtKB-UniRule"/>
</dbReference>
<dbReference type="SUPFAM" id="SSF50249">
    <property type="entry name" value="Nucleic acid-binding proteins"/>
    <property type="match status" value="1"/>
</dbReference>
<proteinExistence type="inferred from homology"/>
<comment type="subunit">
    <text evidence="7">Homodimer.</text>
</comment>
<dbReference type="Pfam" id="PF01336">
    <property type="entry name" value="tRNA_anti-codon"/>
    <property type="match status" value="1"/>
</dbReference>
<organism evidence="11 12">
    <name type="scientific">Candidatus Harrisonbacteria bacterium CG10_big_fil_rev_8_21_14_0_10_44_23</name>
    <dbReference type="NCBI Taxonomy" id="1974585"/>
    <lineage>
        <taxon>Bacteria</taxon>
        <taxon>Candidatus Harrisoniibacteriota</taxon>
    </lineage>
</organism>
<dbReference type="InterPro" id="IPR004365">
    <property type="entry name" value="NA-bd_OB_tRNA"/>
</dbReference>
<accession>A0A2H0UQQ7</accession>
<dbReference type="CDD" id="cd04322">
    <property type="entry name" value="LysRS_N"/>
    <property type="match status" value="1"/>
</dbReference>
<dbReference type="GO" id="GO:0006430">
    <property type="term" value="P:lysyl-tRNA aminoacylation"/>
    <property type="evidence" value="ECO:0007669"/>
    <property type="project" value="UniProtKB-UniRule"/>
</dbReference>
<keyword evidence="3 7" id="KW-0547">Nucleotide-binding</keyword>
<dbReference type="GO" id="GO:0005829">
    <property type="term" value="C:cytosol"/>
    <property type="evidence" value="ECO:0007669"/>
    <property type="project" value="TreeGrafter"/>
</dbReference>
<protein>
    <recommendedName>
        <fullName evidence="7">Lysine--tRNA ligase</fullName>
        <ecNumber evidence="7">6.1.1.6</ecNumber>
    </recommendedName>
    <alternativeName>
        <fullName evidence="7">Lysyl-tRNA synthetase</fullName>
        <shortName evidence="7">LysRS</shortName>
    </alternativeName>
</protein>
<dbReference type="GO" id="GO:0005524">
    <property type="term" value="F:ATP binding"/>
    <property type="evidence" value="ECO:0007669"/>
    <property type="project" value="UniProtKB-UniRule"/>
</dbReference>
<feature type="domain" description="Aminoacyl-transfer RNA synthetases class-II family profile" evidence="10">
    <location>
        <begin position="167"/>
        <end position="481"/>
    </location>
</feature>
<comment type="catalytic activity">
    <reaction evidence="6 7 8">
        <text>tRNA(Lys) + L-lysine + ATP = L-lysyl-tRNA(Lys) + AMP + diphosphate</text>
        <dbReference type="Rhea" id="RHEA:20792"/>
        <dbReference type="Rhea" id="RHEA-COMP:9696"/>
        <dbReference type="Rhea" id="RHEA-COMP:9697"/>
        <dbReference type="ChEBI" id="CHEBI:30616"/>
        <dbReference type="ChEBI" id="CHEBI:32551"/>
        <dbReference type="ChEBI" id="CHEBI:33019"/>
        <dbReference type="ChEBI" id="CHEBI:78442"/>
        <dbReference type="ChEBI" id="CHEBI:78529"/>
        <dbReference type="ChEBI" id="CHEBI:456215"/>
        <dbReference type="EC" id="6.1.1.6"/>
    </reaction>
</comment>
<feature type="binding site" evidence="7">
    <location>
        <position position="402"/>
    </location>
    <ligand>
        <name>Mg(2+)</name>
        <dbReference type="ChEBI" id="CHEBI:18420"/>
        <label>1</label>
    </ligand>
</feature>
<dbReference type="InterPro" id="IPR045864">
    <property type="entry name" value="aa-tRNA-synth_II/BPL/LPL"/>
</dbReference>
<evidence type="ECO:0000313" key="12">
    <source>
        <dbReference type="Proteomes" id="UP000229615"/>
    </source>
</evidence>
<keyword evidence="1 7" id="KW-0436">Ligase</keyword>
<dbReference type="HAMAP" id="MF_00252">
    <property type="entry name" value="Lys_tRNA_synth_class2"/>
    <property type="match status" value="1"/>
</dbReference>
<evidence type="ECO:0000256" key="6">
    <source>
        <dbReference type="ARBA" id="ARBA00048573"/>
    </source>
</evidence>
<reference evidence="12" key="1">
    <citation type="submission" date="2017-09" db="EMBL/GenBank/DDBJ databases">
        <title>Depth-based differentiation of microbial function through sediment-hosted aquifers and enrichment of novel symbionts in the deep terrestrial subsurface.</title>
        <authorList>
            <person name="Probst A.J."/>
            <person name="Ladd B."/>
            <person name="Jarett J.K."/>
            <person name="Geller-Mcgrath D.E."/>
            <person name="Sieber C.M.K."/>
            <person name="Emerson J.B."/>
            <person name="Anantharaman K."/>
            <person name="Thomas B.C."/>
            <person name="Malmstrom R."/>
            <person name="Stieglmeier M."/>
            <person name="Klingl A."/>
            <person name="Woyke T."/>
            <person name="Ryan C.M."/>
            <person name="Banfield J.F."/>
        </authorList>
    </citation>
    <scope>NUCLEOTIDE SEQUENCE [LARGE SCALE GENOMIC DNA]</scope>
</reference>
<keyword evidence="7 8" id="KW-0460">Magnesium</keyword>
<dbReference type="NCBIfam" id="TIGR00499">
    <property type="entry name" value="lysS_bact"/>
    <property type="match status" value="1"/>
</dbReference>
<evidence type="ECO:0000256" key="1">
    <source>
        <dbReference type="ARBA" id="ARBA00022598"/>
    </source>
</evidence>
<evidence type="ECO:0000256" key="2">
    <source>
        <dbReference type="ARBA" id="ARBA00022723"/>
    </source>
</evidence>
<keyword evidence="7" id="KW-0963">Cytoplasm</keyword>
<feature type="region of interest" description="Disordered" evidence="9">
    <location>
        <begin position="477"/>
        <end position="496"/>
    </location>
</feature>
<dbReference type="GO" id="GO:0000049">
    <property type="term" value="F:tRNA binding"/>
    <property type="evidence" value="ECO:0007669"/>
    <property type="project" value="TreeGrafter"/>
</dbReference>
<dbReference type="GO" id="GO:0004824">
    <property type="term" value="F:lysine-tRNA ligase activity"/>
    <property type="evidence" value="ECO:0007669"/>
    <property type="project" value="UniProtKB-UniRule"/>
</dbReference>
<comment type="caution">
    <text evidence="11">The sequence shown here is derived from an EMBL/GenBank/DDBJ whole genome shotgun (WGS) entry which is preliminary data.</text>
</comment>
<evidence type="ECO:0000259" key="10">
    <source>
        <dbReference type="PROSITE" id="PS50862"/>
    </source>
</evidence>
<dbReference type="Gene3D" id="3.30.930.10">
    <property type="entry name" value="Bira Bifunctional Protein, Domain 2"/>
    <property type="match status" value="1"/>
</dbReference>
<dbReference type="InterPro" id="IPR044136">
    <property type="entry name" value="Lys-tRNA-ligase_II_N"/>
</dbReference>
<gene>
    <name evidence="7 11" type="primary">lysS</name>
    <name evidence="11" type="ORF">COU09_00685</name>
</gene>
<dbReference type="PANTHER" id="PTHR42918:SF15">
    <property type="entry name" value="LYSINE--TRNA LIGASE, CHLOROPLASTIC_MITOCHONDRIAL"/>
    <property type="match status" value="1"/>
</dbReference>
<keyword evidence="2 7" id="KW-0479">Metal-binding</keyword>
<keyword evidence="5 7" id="KW-0030">Aminoacyl-tRNA synthetase</keyword>
<evidence type="ECO:0000256" key="5">
    <source>
        <dbReference type="ARBA" id="ARBA00023146"/>
    </source>
</evidence>
<evidence type="ECO:0000256" key="7">
    <source>
        <dbReference type="HAMAP-Rule" id="MF_00252"/>
    </source>
</evidence>
<dbReference type="AlphaFoldDB" id="A0A2H0UQQ7"/>
<keyword evidence="7" id="KW-0648">Protein biosynthesis</keyword>
<comment type="subcellular location">
    <subcellularLocation>
        <location evidence="7">Cytoplasm</location>
    </subcellularLocation>
</comment>
<dbReference type="SUPFAM" id="SSF55681">
    <property type="entry name" value="Class II aaRS and biotin synthetases"/>
    <property type="match status" value="1"/>
</dbReference>
<comment type="similarity">
    <text evidence="7">Belongs to the class-II aminoacyl-tRNA synthetase family.</text>
</comment>
<evidence type="ECO:0000256" key="9">
    <source>
        <dbReference type="SAM" id="MobiDB-lite"/>
    </source>
</evidence>
<evidence type="ECO:0000313" key="11">
    <source>
        <dbReference type="EMBL" id="PIR88734.1"/>
    </source>
</evidence>
<dbReference type="Pfam" id="PF00152">
    <property type="entry name" value="tRNA-synt_2"/>
    <property type="match status" value="1"/>
</dbReference>
<dbReference type="PRINTS" id="PR00982">
    <property type="entry name" value="TRNASYNTHLYS"/>
</dbReference>
<dbReference type="Proteomes" id="UP000229615">
    <property type="component" value="Unassembled WGS sequence"/>
</dbReference>
<dbReference type="Gene3D" id="2.40.50.140">
    <property type="entry name" value="Nucleic acid-binding proteins"/>
    <property type="match status" value="1"/>
</dbReference>
<comment type="caution">
    <text evidence="7">Lacks conserved residue(s) required for the propagation of feature annotation.</text>
</comment>
<dbReference type="NCBIfam" id="NF001756">
    <property type="entry name" value="PRK00484.1"/>
    <property type="match status" value="1"/>
</dbReference>
<dbReference type="InterPro" id="IPR004364">
    <property type="entry name" value="Aa-tRNA-synt_II"/>
</dbReference>
<evidence type="ECO:0000256" key="8">
    <source>
        <dbReference type="RuleBase" id="RU000336"/>
    </source>
</evidence>
<dbReference type="InterPro" id="IPR012340">
    <property type="entry name" value="NA-bd_OB-fold"/>
</dbReference>
<evidence type="ECO:0000256" key="3">
    <source>
        <dbReference type="ARBA" id="ARBA00022741"/>
    </source>
</evidence>
<sequence length="496" mass="56866">MSSLDKIREERLKKKAFLEDAGKDPYPAKANRTANIADILADWKKHPGSKKQIAMTGRVFAVRGQGKVLFLDIKDESGSLQAVLRADNTHHFDRSVKSIDIGDFVEIYGKAFVTKRGEKSIDAIKANVITKAIRPIPSEWYGISDPETKYRQRYLELMIDPDLREMFRMKTRFWSSMRKILIEEGFLEVETPVLEHVPGGADAEPFKTKHNALDVDMYMRISLEIALKKLVVGGFERVFEIGRVFRNEGISAEHLQDYTQMEMYWAYQDYKGLMMFIERMYKKVIKDTLGTLKTKRGETTINWGKKWEVIDYFTFFKKNTGLDLDKVGEKELLAYARKLNLDTKKHPGKGRLIDLIFKQYRHKIVGPAFLIDPPVEIEPLAKRVEPGSNKVARFQVVAAGTELGKGFSELNDPIDQMERFNEQQKMRDAGDAEAQRMDEEFVEALEYGMPPTAGFGTSERLFAVLLDKPVRDAVFFPTVRPPSKDKKRKGAEDKAK</sequence>
<dbReference type="EMBL" id="PFBB01000008">
    <property type="protein sequence ID" value="PIR88734.1"/>
    <property type="molecule type" value="Genomic_DNA"/>
</dbReference>
<dbReference type="InterPro" id="IPR002313">
    <property type="entry name" value="Lys-tRNA-ligase_II"/>
</dbReference>